<dbReference type="Proteomes" id="UP000566819">
    <property type="component" value="Unassembled WGS sequence"/>
</dbReference>
<protein>
    <recommendedName>
        <fullName evidence="3">Putative gamma-glutamylcyclotransferase</fullName>
    </recommendedName>
</protein>
<dbReference type="EMBL" id="JAAMPI010001144">
    <property type="protein sequence ID" value="KAF4626480.1"/>
    <property type="molecule type" value="Genomic_DNA"/>
</dbReference>
<dbReference type="PANTHER" id="PTHR31544:SF2">
    <property type="entry name" value="AIG2-LIKE PROTEIN D"/>
    <property type="match status" value="1"/>
</dbReference>
<sequence>MGDRKAFFYGTLMVPKVLYRVCYGDENADKNPLYDFHTKSLTFQPAILHDFSRRRVRYADYPGIIPQKGHTIRGTFVTGLTDGDIYRLNTFEGEQYKLKKVRVELLVEGRVEKPDEENVMADAEVYVWSDYEEHLEDREWDFEEFRREKLHRWVDSSTEYEDLDKLEETPGPDSKHAGV</sequence>
<comment type="caution">
    <text evidence="5">The sequence shown here is derived from an EMBL/GenBank/DDBJ whole genome shotgun (WGS) entry which is preliminary data.</text>
</comment>
<dbReference type="InterPro" id="IPR045038">
    <property type="entry name" value="AIG2-like"/>
</dbReference>
<dbReference type="PANTHER" id="PTHR31544">
    <property type="entry name" value="AIG2-LIKE PROTEIN D"/>
    <property type="match status" value="1"/>
</dbReference>
<keyword evidence="6" id="KW-1185">Reference proteome</keyword>
<dbReference type="AlphaFoldDB" id="A0A8H4RAF1"/>
<gene>
    <name evidence="5" type="ORF">G7Y89_g11678</name>
</gene>
<name>A0A8H4RAF1_9HELO</name>
<evidence type="ECO:0000313" key="5">
    <source>
        <dbReference type="EMBL" id="KAF4626480.1"/>
    </source>
</evidence>
<organism evidence="5 6">
    <name type="scientific">Cudoniella acicularis</name>
    <dbReference type="NCBI Taxonomy" id="354080"/>
    <lineage>
        <taxon>Eukaryota</taxon>
        <taxon>Fungi</taxon>
        <taxon>Dikarya</taxon>
        <taxon>Ascomycota</taxon>
        <taxon>Pezizomycotina</taxon>
        <taxon>Leotiomycetes</taxon>
        <taxon>Helotiales</taxon>
        <taxon>Tricladiaceae</taxon>
        <taxon>Cudoniella</taxon>
    </lineage>
</organism>
<keyword evidence="2" id="KW-0808">Transferase</keyword>
<dbReference type="InterPro" id="IPR009288">
    <property type="entry name" value="AIG2-like_dom"/>
</dbReference>
<dbReference type="GO" id="GO:0016740">
    <property type="term" value="F:transferase activity"/>
    <property type="evidence" value="ECO:0007669"/>
    <property type="project" value="UniProtKB-KW"/>
</dbReference>
<dbReference type="SUPFAM" id="SSF110857">
    <property type="entry name" value="Gamma-glutamyl cyclotransferase-like"/>
    <property type="match status" value="1"/>
</dbReference>
<evidence type="ECO:0000256" key="1">
    <source>
        <dbReference type="ARBA" id="ARBA00008861"/>
    </source>
</evidence>
<dbReference type="Gene3D" id="3.10.490.10">
    <property type="entry name" value="Gamma-glutamyl cyclotransferase-like"/>
    <property type="match status" value="1"/>
</dbReference>
<evidence type="ECO:0000256" key="3">
    <source>
        <dbReference type="ARBA" id="ARBA00030602"/>
    </source>
</evidence>
<dbReference type="CDD" id="cd06661">
    <property type="entry name" value="GGCT_like"/>
    <property type="match status" value="1"/>
</dbReference>
<proteinExistence type="inferred from homology"/>
<dbReference type="InterPro" id="IPR036568">
    <property type="entry name" value="GGCT-like_sf"/>
</dbReference>
<comment type="similarity">
    <text evidence="1">Belongs to the gamma-glutamylcyclotransferase family.</text>
</comment>
<evidence type="ECO:0000259" key="4">
    <source>
        <dbReference type="Pfam" id="PF06094"/>
    </source>
</evidence>
<reference evidence="5 6" key="1">
    <citation type="submission" date="2020-03" db="EMBL/GenBank/DDBJ databases">
        <title>Draft Genome Sequence of Cudoniella acicularis.</title>
        <authorList>
            <person name="Buettner E."/>
            <person name="Kellner H."/>
        </authorList>
    </citation>
    <scope>NUCLEOTIDE SEQUENCE [LARGE SCALE GENOMIC DNA]</scope>
    <source>
        <strain evidence="5 6">DSM 108380</strain>
    </source>
</reference>
<feature type="domain" description="Gamma-glutamylcyclotransferase AIG2-like" evidence="4">
    <location>
        <begin position="7"/>
        <end position="141"/>
    </location>
</feature>
<dbReference type="Pfam" id="PF06094">
    <property type="entry name" value="GGACT"/>
    <property type="match status" value="1"/>
</dbReference>
<dbReference type="InterPro" id="IPR013024">
    <property type="entry name" value="GGCT-like"/>
</dbReference>
<dbReference type="OrthoDB" id="1044435at2759"/>
<accession>A0A8H4RAF1</accession>
<evidence type="ECO:0000256" key="2">
    <source>
        <dbReference type="ARBA" id="ARBA00022679"/>
    </source>
</evidence>
<evidence type="ECO:0000313" key="6">
    <source>
        <dbReference type="Proteomes" id="UP000566819"/>
    </source>
</evidence>